<proteinExistence type="predicted"/>
<protein>
    <submittedName>
        <fullName evidence="1">Uncharacterized protein</fullName>
    </submittedName>
</protein>
<sequence length="147" mass="16651">MLGFFPRTISESDVTTPFSALSPDEIFFLQDLVVAGSREDEIVHRKEDLGVDIWIPRNRFPNGFPDLDVTVAGHTLKKASWESLGPNELNDDAIANSFLRLICCDARARGKKILPFDIHLVQNILLDWPLGGFLQWVNNVDLIEYKI</sequence>
<organism evidence="1 2">
    <name type="scientific">Eretmocerus hayati</name>
    <dbReference type="NCBI Taxonomy" id="131215"/>
    <lineage>
        <taxon>Eukaryota</taxon>
        <taxon>Metazoa</taxon>
        <taxon>Ecdysozoa</taxon>
        <taxon>Arthropoda</taxon>
        <taxon>Hexapoda</taxon>
        <taxon>Insecta</taxon>
        <taxon>Pterygota</taxon>
        <taxon>Neoptera</taxon>
        <taxon>Endopterygota</taxon>
        <taxon>Hymenoptera</taxon>
        <taxon>Apocrita</taxon>
        <taxon>Proctotrupomorpha</taxon>
        <taxon>Chalcidoidea</taxon>
        <taxon>Aphelinidae</taxon>
        <taxon>Aphelininae</taxon>
        <taxon>Eretmocerus</taxon>
    </lineage>
</organism>
<reference evidence="1" key="1">
    <citation type="submission" date="2023-04" db="EMBL/GenBank/DDBJ databases">
        <title>A chromosome-level genome assembly of the parasitoid wasp Eretmocerus hayati.</title>
        <authorList>
            <person name="Zhong Y."/>
            <person name="Liu S."/>
            <person name="Liu Y."/>
        </authorList>
    </citation>
    <scope>NUCLEOTIDE SEQUENCE</scope>
    <source>
        <strain evidence="1">ZJU_SS_LIU_2023</strain>
    </source>
</reference>
<dbReference type="Proteomes" id="UP001239111">
    <property type="component" value="Chromosome 2"/>
</dbReference>
<dbReference type="EMBL" id="CM056742">
    <property type="protein sequence ID" value="KAJ8677065.1"/>
    <property type="molecule type" value="Genomic_DNA"/>
</dbReference>
<evidence type="ECO:0000313" key="1">
    <source>
        <dbReference type="EMBL" id="KAJ8677065.1"/>
    </source>
</evidence>
<comment type="caution">
    <text evidence="1">The sequence shown here is derived from an EMBL/GenBank/DDBJ whole genome shotgun (WGS) entry which is preliminary data.</text>
</comment>
<evidence type="ECO:0000313" key="2">
    <source>
        <dbReference type="Proteomes" id="UP001239111"/>
    </source>
</evidence>
<name>A0ACC2P0I5_9HYME</name>
<gene>
    <name evidence="1" type="ORF">QAD02_012852</name>
</gene>
<keyword evidence="2" id="KW-1185">Reference proteome</keyword>
<accession>A0ACC2P0I5</accession>